<keyword evidence="14" id="KW-1185">Reference proteome</keyword>
<feature type="transmembrane region" description="Helical" evidence="10">
    <location>
        <begin position="21"/>
        <end position="43"/>
    </location>
</feature>
<keyword evidence="4" id="KW-1003">Cell membrane</keyword>
<keyword evidence="7" id="KW-0653">Protein transport</keyword>
<dbReference type="SUPFAM" id="SSF50156">
    <property type="entry name" value="PDZ domain-like"/>
    <property type="match status" value="1"/>
</dbReference>
<dbReference type="RefSeq" id="WP_346053040.1">
    <property type="nucleotide sequence ID" value="NZ_JAYGII010000044.1"/>
</dbReference>
<reference evidence="13 14" key="1">
    <citation type="submission" date="2023-12" db="EMBL/GenBank/DDBJ databases">
        <title>Whole-genome sequencing of halo(alkali)philic microorganisms from hypersaline lakes.</title>
        <authorList>
            <person name="Sorokin D.Y."/>
            <person name="Merkel A.Y."/>
            <person name="Messina E."/>
            <person name="Yakimov M."/>
        </authorList>
    </citation>
    <scope>NUCLEOTIDE SEQUENCE [LARGE SCALE GENOMIC DNA]</scope>
    <source>
        <strain evidence="13 14">AB-CW1</strain>
    </source>
</reference>
<comment type="subcellular location">
    <subcellularLocation>
        <location evidence="1">Cell inner membrane</location>
    </subcellularLocation>
</comment>
<keyword evidence="9 10" id="KW-0472">Membrane</keyword>
<dbReference type="InterPro" id="IPR001478">
    <property type="entry name" value="PDZ"/>
</dbReference>
<keyword evidence="3" id="KW-0813">Transport</keyword>
<feature type="domain" description="PDZ" evidence="12">
    <location>
        <begin position="253"/>
        <end position="308"/>
    </location>
</feature>
<dbReference type="Gene3D" id="2.30.42.10">
    <property type="match status" value="1"/>
</dbReference>
<dbReference type="GO" id="GO:0015627">
    <property type="term" value="C:type II protein secretion system complex"/>
    <property type="evidence" value="ECO:0007669"/>
    <property type="project" value="InterPro"/>
</dbReference>
<evidence type="ECO:0000256" key="4">
    <source>
        <dbReference type="ARBA" id="ARBA00022475"/>
    </source>
</evidence>
<comment type="similarity">
    <text evidence="2">Belongs to the GSP C family.</text>
</comment>
<protein>
    <submittedName>
        <fullName evidence="13">Type II secretion system protein GspC</fullName>
    </submittedName>
</protein>
<evidence type="ECO:0000256" key="5">
    <source>
        <dbReference type="ARBA" id="ARBA00022519"/>
    </source>
</evidence>
<accession>A0AAP6MMX1</accession>
<dbReference type="Pfam" id="PF11356">
    <property type="entry name" value="T2SSC"/>
    <property type="match status" value="1"/>
</dbReference>
<evidence type="ECO:0000256" key="2">
    <source>
        <dbReference type="ARBA" id="ARBA00007986"/>
    </source>
</evidence>
<evidence type="ECO:0000256" key="10">
    <source>
        <dbReference type="SAM" id="Phobius"/>
    </source>
</evidence>
<gene>
    <name evidence="13" type="primary">gspC</name>
    <name evidence="13" type="ORF">VCB98_12490</name>
</gene>
<dbReference type="Gene3D" id="2.30.30.830">
    <property type="match status" value="1"/>
</dbReference>
<dbReference type="EMBL" id="JAYGII010000044">
    <property type="protein sequence ID" value="MEA5446637.1"/>
    <property type="molecule type" value="Genomic_DNA"/>
</dbReference>
<keyword evidence="5" id="KW-0997">Cell inner membrane</keyword>
<evidence type="ECO:0000256" key="9">
    <source>
        <dbReference type="ARBA" id="ARBA00023136"/>
    </source>
</evidence>
<dbReference type="GO" id="GO:0005886">
    <property type="term" value="C:plasma membrane"/>
    <property type="evidence" value="ECO:0007669"/>
    <property type="project" value="UniProtKB-SubCell"/>
</dbReference>
<evidence type="ECO:0000313" key="14">
    <source>
        <dbReference type="Proteomes" id="UP001302316"/>
    </source>
</evidence>
<dbReference type="InterPro" id="IPR001639">
    <property type="entry name" value="T2SS_protein-GspC"/>
</dbReference>
<proteinExistence type="inferred from homology"/>
<dbReference type="Pfam" id="PF13180">
    <property type="entry name" value="PDZ_2"/>
    <property type="match status" value="1"/>
</dbReference>
<dbReference type="AlphaFoldDB" id="A0AAP6MMX1"/>
<evidence type="ECO:0000259" key="11">
    <source>
        <dbReference type="Pfam" id="PF11356"/>
    </source>
</evidence>
<dbReference type="NCBIfam" id="TIGR01713">
    <property type="entry name" value="typeII_sec_gspC"/>
    <property type="match status" value="1"/>
</dbReference>
<evidence type="ECO:0000256" key="8">
    <source>
        <dbReference type="ARBA" id="ARBA00022989"/>
    </source>
</evidence>
<evidence type="ECO:0000256" key="1">
    <source>
        <dbReference type="ARBA" id="ARBA00004533"/>
    </source>
</evidence>
<evidence type="ECO:0000313" key="13">
    <source>
        <dbReference type="EMBL" id="MEA5446637.1"/>
    </source>
</evidence>
<keyword evidence="6 10" id="KW-0812">Transmembrane</keyword>
<evidence type="ECO:0000256" key="7">
    <source>
        <dbReference type="ARBA" id="ARBA00022927"/>
    </source>
</evidence>
<dbReference type="Proteomes" id="UP001302316">
    <property type="component" value="Unassembled WGS sequence"/>
</dbReference>
<feature type="domain" description="Type II secretion system protein GspC N-terminal" evidence="11">
    <location>
        <begin position="34"/>
        <end position="175"/>
    </location>
</feature>
<keyword evidence="8 10" id="KW-1133">Transmembrane helix</keyword>
<evidence type="ECO:0000256" key="6">
    <source>
        <dbReference type="ARBA" id="ARBA00022692"/>
    </source>
</evidence>
<evidence type="ECO:0000259" key="12">
    <source>
        <dbReference type="Pfam" id="PF13180"/>
    </source>
</evidence>
<dbReference type="InterPro" id="IPR036034">
    <property type="entry name" value="PDZ_sf"/>
</dbReference>
<comment type="caution">
    <text evidence="13">The sequence shown here is derived from an EMBL/GenBank/DDBJ whole genome shotgun (WGS) entry which is preliminary data.</text>
</comment>
<name>A0AAP6MMX1_9GAMM</name>
<organism evidence="13 14">
    <name type="scientific">Natronospira elongata</name>
    <dbReference type="NCBI Taxonomy" id="3110268"/>
    <lineage>
        <taxon>Bacteria</taxon>
        <taxon>Pseudomonadati</taxon>
        <taxon>Pseudomonadota</taxon>
        <taxon>Gammaproteobacteria</taxon>
        <taxon>Natronospirales</taxon>
        <taxon>Natronospiraceae</taxon>
        <taxon>Natronospira</taxon>
    </lineage>
</organism>
<dbReference type="GO" id="GO:0015628">
    <property type="term" value="P:protein secretion by the type II secretion system"/>
    <property type="evidence" value="ECO:0007669"/>
    <property type="project" value="InterPro"/>
</dbReference>
<dbReference type="InterPro" id="IPR024961">
    <property type="entry name" value="T2SS_GspC_N"/>
</dbReference>
<sequence>MRLDPGSLKKLGGFDRERLQGLARHLPTAFTLGLVIAIAYSVADIAWRVIPLDDAPVANGGPAPSVAEVPDTEDHTDLEQLLALSVFGEPDPEEDTTEEIDLAELNAPETQLNLELRGVLATEIPEMARAIIASGRDEDKSYKVGDSLGSGATLRAIYSNRVILERGGELETLRLPRENGEDGLVRAQASDRTARQDRGNGDEYTVPEDVAGLRDSIRENPERITDVIRPTPHREDGEMVGFRVFPGRMRDEFQQMGLRAGDIVTAVNGTPLDSAAAGMRLLNELEDASSVELTIRRGGRETSVTISLGQ</sequence>
<evidence type="ECO:0000256" key="3">
    <source>
        <dbReference type="ARBA" id="ARBA00022448"/>
    </source>
</evidence>